<dbReference type="GO" id="GO:0006986">
    <property type="term" value="P:response to unfolded protein"/>
    <property type="evidence" value="ECO:0007669"/>
    <property type="project" value="UniProtKB-KW"/>
</dbReference>
<keyword evidence="3" id="KW-1185">Reference proteome</keyword>
<dbReference type="eggNOG" id="KOG0191">
    <property type="taxonomic scope" value="Eukaryota"/>
</dbReference>
<dbReference type="OrthoDB" id="8667660at2759"/>
<evidence type="ECO:0000313" key="4">
    <source>
        <dbReference type="RefSeq" id="XP_007533208.2"/>
    </source>
</evidence>
<dbReference type="CDD" id="cd02982">
    <property type="entry name" value="PDI_b'_family"/>
    <property type="match status" value="1"/>
</dbReference>
<dbReference type="CDD" id="cd02981">
    <property type="entry name" value="PDI_b_family"/>
    <property type="match status" value="1"/>
</dbReference>
<gene>
    <name evidence="4" type="primary">ERP27</name>
</gene>
<keyword evidence="2" id="KW-0732">Signal</keyword>
<reference evidence="4" key="1">
    <citation type="submission" date="2025-08" db="UniProtKB">
        <authorList>
            <consortium name="RefSeq"/>
        </authorList>
    </citation>
    <scope>IDENTIFICATION</scope>
</reference>
<dbReference type="RefSeq" id="XP_007533208.2">
    <property type="nucleotide sequence ID" value="XM_007533146.2"/>
</dbReference>
<dbReference type="OMA" id="EESHGYK"/>
<dbReference type="SUPFAM" id="SSF52833">
    <property type="entry name" value="Thioredoxin-like"/>
    <property type="match status" value="2"/>
</dbReference>
<evidence type="ECO:0000256" key="2">
    <source>
        <dbReference type="SAM" id="SignalP"/>
    </source>
</evidence>
<dbReference type="AlphaFoldDB" id="A0A1S3ADE4"/>
<dbReference type="PANTHER" id="PTHR18929:SF193">
    <property type="entry name" value="ENDOPLASMIC RETICULUM RESIDENT PROTEIN 27"/>
    <property type="match status" value="1"/>
</dbReference>
<dbReference type="GeneID" id="103122531"/>
<dbReference type="FunCoup" id="A0A1S3ADE4">
    <property type="interactions" value="54"/>
</dbReference>
<feature type="signal peptide" evidence="2">
    <location>
        <begin position="1"/>
        <end position="25"/>
    </location>
</feature>
<protein>
    <submittedName>
        <fullName evidence="4">Endoplasmic reticulum resident protein 27</fullName>
    </submittedName>
</protein>
<dbReference type="STRING" id="9365.ENSEEUP00000009030"/>
<dbReference type="Pfam" id="PF13848">
    <property type="entry name" value="Thioredoxin_6"/>
    <property type="match status" value="1"/>
</dbReference>
<evidence type="ECO:0000313" key="3">
    <source>
        <dbReference type="Proteomes" id="UP001652624"/>
    </source>
</evidence>
<dbReference type="CTD" id="121506"/>
<dbReference type="GO" id="GO:0005788">
    <property type="term" value="C:endoplasmic reticulum lumen"/>
    <property type="evidence" value="ECO:0007669"/>
    <property type="project" value="UniProtKB-SubCell"/>
</dbReference>
<feature type="chain" id="PRO_5047397529" evidence="2">
    <location>
        <begin position="26"/>
        <end position="273"/>
    </location>
</feature>
<dbReference type="Proteomes" id="UP001652624">
    <property type="component" value="Chromosome 7"/>
</dbReference>
<accession>A0A1S3ADE4</accession>
<dbReference type="GO" id="GO:0006457">
    <property type="term" value="P:protein folding"/>
    <property type="evidence" value="ECO:0007669"/>
    <property type="project" value="TreeGrafter"/>
</dbReference>
<proteinExistence type="inferred from homology"/>
<dbReference type="Gene3D" id="3.40.30.10">
    <property type="entry name" value="Glutaredoxin"/>
    <property type="match status" value="2"/>
</dbReference>
<dbReference type="GO" id="GO:0034976">
    <property type="term" value="P:response to endoplasmic reticulum stress"/>
    <property type="evidence" value="ECO:0007669"/>
    <property type="project" value="TreeGrafter"/>
</dbReference>
<comment type="similarity">
    <text evidence="1">Belongs to the protein disulfide isomerase family.</text>
</comment>
<evidence type="ECO:0000256" key="1">
    <source>
        <dbReference type="ARBA" id="ARBA00006347"/>
    </source>
</evidence>
<dbReference type="InterPro" id="IPR036249">
    <property type="entry name" value="Thioredoxin-like_sf"/>
</dbReference>
<name>A0A1S3ADE4_ERIEU</name>
<organism evidence="3 4">
    <name type="scientific">Erinaceus europaeus</name>
    <name type="common">Western European hedgehog</name>
    <dbReference type="NCBI Taxonomy" id="9365"/>
    <lineage>
        <taxon>Eukaryota</taxon>
        <taxon>Metazoa</taxon>
        <taxon>Chordata</taxon>
        <taxon>Craniata</taxon>
        <taxon>Vertebrata</taxon>
        <taxon>Euteleostomi</taxon>
        <taxon>Mammalia</taxon>
        <taxon>Eutheria</taxon>
        <taxon>Laurasiatheria</taxon>
        <taxon>Eulipotyphla</taxon>
        <taxon>Erinaceidae</taxon>
        <taxon>Erinaceinae</taxon>
        <taxon>Erinaceus</taxon>
    </lineage>
</organism>
<dbReference type="PANTHER" id="PTHR18929">
    <property type="entry name" value="PROTEIN DISULFIDE ISOMERASE"/>
    <property type="match status" value="1"/>
</dbReference>
<sequence>MEAVSFRCLFLLFLFTCWLSPEVVAEAQESSDVSSTSQEPVRLTDVPATMELIAGAEVTAIGFFQDLEIPAVPIFHSMVQKFQDVSFGISTDPEVLSHYNITGNTIVLFRVVDNEQLYLASEELQNIDDAKLSRFIEIHSLHLVTEYNPMSVIGLFNSMVQIHLLLIMNKASPQYEESVNRYREAAKLFQRKILFVLVDSSKKENAKVIAFFKLKESQLPALAIYQTVDEEWDMLPLEDVSVEHVQSFCDGFLAGKLLRENTESEGKAPKMEL</sequence>
<dbReference type="InParanoid" id="A0A1S3ADE4"/>